<dbReference type="FunFam" id="3.30.565.10:FF:000006">
    <property type="entry name" value="Sensor histidine kinase WalK"/>
    <property type="match status" value="1"/>
</dbReference>
<keyword evidence="6" id="KW-0902">Two-component regulatory system</keyword>
<keyword evidence="3" id="KW-0597">Phosphoprotein</keyword>
<dbReference type="SMART" id="SM00387">
    <property type="entry name" value="HATPase_c"/>
    <property type="match status" value="1"/>
</dbReference>
<reference evidence="10 11" key="1">
    <citation type="submission" date="2014-03" db="EMBL/GenBank/DDBJ databases">
        <title>Sequencing and Comparison of Genomes and Transcriptome Profiles of Human Ehrlichiosis Agents.</title>
        <authorList>
            <person name="Lin M."/>
            <person name="Daugherty S.C."/>
            <person name="Nagaraj S."/>
            <person name="Cheng Z."/>
            <person name="Xiong Q."/>
            <person name="Lin F.-Y."/>
            <person name="Sengamalay N."/>
            <person name="Ott S."/>
            <person name="Godinez A."/>
            <person name="Tallon L.J."/>
            <person name="Sadzewicz L."/>
            <person name="Fraser C.M."/>
            <person name="Dunning Hotopp J.C."/>
            <person name="Rikihisa Y."/>
        </authorList>
    </citation>
    <scope>NUCLEOTIDE SEQUENCE [LARGE SCALE GENOMIC DNA]</scope>
    <source>
        <strain evidence="10 11">Oregon</strain>
    </source>
</reference>
<dbReference type="HOGENOM" id="CLU_040413_0_0_5"/>
<accession>X5HKX3</accession>
<keyword evidence="11" id="KW-1185">Reference proteome</keyword>
<dbReference type="PANTHER" id="PTHR43711:SF26">
    <property type="entry name" value="SENSOR HISTIDINE KINASE RCSC"/>
    <property type="match status" value="1"/>
</dbReference>
<dbReference type="InterPro" id="IPR003594">
    <property type="entry name" value="HATPase_dom"/>
</dbReference>
<evidence type="ECO:0000256" key="3">
    <source>
        <dbReference type="ARBA" id="ARBA00022553"/>
    </source>
</evidence>
<keyword evidence="8" id="KW-0812">Transmembrane</keyword>
<dbReference type="InterPro" id="IPR005467">
    <property type="entry name" value="His_kinase_dom"/>
</dbReference>
<organism evidence="10 11">
    <name type="scientific">Neorickettsia helminthoeca str. Oregon</name>
    <dbReference type="NCBI Taxonomy" id="1286528"/>
    <lineage>
        <taxon>Bacteria</taxon>
        <taxon>Pseudomonadati</taxon>
        <taxon>Pseudomonadota</taxon>
        <taxon>Alphaproteobacteria</taxon>
        <taxon>Rickettsiales</taxon>
        <taxon>Anaplasmataceae</taxon>
        <taxon>Neorickettsia</taxon>
    </lineage>
</organism>
<dbReference type="Gene3D" id="1.10.287.130">
    <property type="match status" value="1"/>
</dbReference>
<sequence>MGKNAINIRNVFNHLIWEKYSFMLEMYDSDPIKIEGKPQFIHLQNEAKLFFETLDVVQVEVLYKGEMKIFSLNKYFEHVHHPSNYDFKENISLLSSDNKGNIIATVSLDADEETPSIMEITYNANNIVGPIRFLWISFTLVVILVCIAIFAWSVRKIIKGSRVLNEQFSINTKLKKAKENIEEISLQKSQFLANVSHELKTPLNAIIGFSDLIRTADTASKEHKDYANDIYYSGNHLLNLINDILDFSKSELNSLKIKPSLFDLTRLMETCIRMTTTKRKNIKVSKNFFSNKILIKSDHKRVKQVILNILSNAVKFTDENGDINISIRKLPSEIEIEISDNGVGIPEKDIAKALSVFGQSNTELSRKYDGTGIGLPLSKKLVELMGGVFEINSKEGSGTIVKIRLPHNEKDLI</sequence>
<dbReference type="CDD" id="cd00082">
    <property type="entry name" value="HisKA"/>
    <property type="match status" value="1"/>
</dbReference>
<dbReference type="EC" id="2.7.13.3" evidence="2"/>
<gene>
    <name evidence="10" type="ORF">NHE_0008</name>
</gene>
<evidence type="ECO:0000256" key="8">
    <source>
        <dbReference type="SAM" id="Phobius"/>
    </source>
</evidence>
<dbReference type="InterPro" id="IPR050736">
    <property type="entry name" value="Sensor_HK_Regulatory"/>
</dbReference>
<dbReference type="Proteomes" id="UP000023755">
    <property type="component" value="Chromosome"/>
</dbReference>
<comment type="catalytic activity">
    <reaction evidence="1">
        <text>ATP + protein L-histidine = ADP + protein N-phospho-L-histidine.</text>
        <dbReference type="EC" id="2.7.13.3"/>
    </reaction>
</comment>
<evidence type="ECO:0000313" key="11">
    <source>
        <dbReference type="Proteomes" id="UP000023755"/>
    </source>
</evidence>
<evidence type="ECO:0000256" key="7">
    <source>
        <dbReference type="ARBA" id="ARBA00023136"/>
    </source>
</evidence>
<dbReference type="PROSITE" id="PS50109">
    <property type="entry name" value="HIS_KIN"/>
    <property type="match status" value="1"/>
</dbReference>
<dbReference type="InterPro" id="IPR036097">
    <property type="entry name" value="HisK_dim/P_sf"/>
</dbReference>
<evidence type="ECO:0000256" key="4">
    <source>
        <dbReference type="ARBA" id="ARBA00022679"/>
    </source>
</evidence>
<protein>
    <recommendedName>
        <fullName evidence="2">histidine kinase</fullName>
        <ecNumber evidence="2">2.7.13.3</ecNumber>
    </recommendedName>
</protein>
<dbReference type="InterPro" id="IPR036890">
    <property type="entry name" value="HATPase_C_sf"/>
</dbReference>
<evidence type="ECO:0000313" key="10">
    <source>
        <dbReference type="EMBL" id="AHX10985.1"/>
    </source>
</evidence>
<dbReference type="SMART" id="SM00388">
    <property type="entry name" value="HisKA"/>
    <property type="match status" value="1"/>
</dbReference>
<dbReference type="SUPFAM" id="SSF55874">
    <property type="entry name" value="ATPase domain of HSP90 chaperone/DNA topoisomerase II/histidine kinase"/>
    <property type="match status" value="1"/>
</dbReference>
<dbReference type="KEGG" id="nhm:NHE_0008"/>
<dbReference type="InterPro" id="IPR003661">
    <property type="entry name" value="HisK_dim/P_dom"/>
</dbReference>
<dbReference type="SUPFAM" id="SSF47384">
    <property type="entry name" value="Homodimeric domain of signal transducing histidine kinase"/>
    <property type="match status" value="1"/>
</dbReference>
<dbReference type="Gene3D" id="3.30.565.10">
    <property type="entry name" value="Histidine kinase-like ATPase, C-terminal domain"/>
    <property type="match status" value="1"/>
</dbReference>
<feature type="transmembrane region" description="Helical" evidence="8">
    <location>
        <begin position="133"/>
        <end position="154"/>
    </location>
</feature>
<evidence type="ECO:0000256" key="2">
    <source>
        <dbReference type="ARBA" id="ARBA00012438"/>
    </source>
</evidence>
<dbReference type="InterPro" id="IPR004358">
    <property type="entry name" value="Sig_transdc_His_kin-like_C"/>
</dbReference>
<dbReference type="FunFam" id="1.10.287.130:FF:000001">
    <property type="entry name" value="Two-component sensor histidine kinase"/>
    <property type="match status" value="1"/>
</dbReference>
<keyword evidence="8" id="KW-1133">Transmembrane helix</keyword>
<evidence type="ECO:0000256" key="1">
    <source>
        <dbReference type="ARBA" id="ARBA00000085"/>
    </source>
</evidence>
<evidence type="ECO:0000256" key="6">
    <source>
        <dbReference type="ARBA" id="ARBA00023012"/>
    </source>
</evidence>
<dbReference type="AlphaFoldDB" id="X5HKX3"/>
<evidence type="ECO:0000259" key="9">
    <source>
        <dbReference type="PROSITE" id="PS50109"/>
    </source>
</evidence>
<dbReference type="Pfam" id="PF02518">
    <property type="entry name" value="HATPase_c"/>
    <property type="match status" value="1"/>
</dbReference>
<dbReference type="PRINTS" id="PR00344">
    <property type="entry name" value="BCTRLSENSOR"/>
</dbReference>
<keyword evidence="5 10" id="KW-0418">Kinase</keyword>
<keyword evidence="4" id="KW-0808">Transferase</keyword>
<evidence type="ECO:0000256" key="5">
    <source>
        <dbReference type="ARBA" id="ARBA00022777"/>
    </source>
</evidence>
<dbReference type="EMBL" id="CP007481">
    <property type="protein sequence ID" value="AHX10985.1"/>
    <property type="molecule type" value="Genomic_DNA"/>
</dbReference>
<dbReference type="Pfam" id="PF00512">
    <property type="entry name" value="HisKA"/>
    <property type="match status" value="1"/>
</dbReference>
<feature type="domain" description="Histidine kinase" evidence="9">
    <location>
        <begin position="194"/>
        <end position="409"/>
    </location>
</feature>
<dbReference type="PANTHER" id="PTHR43711">
    <property type="entry name" value="TWO-COMPONENT HISTIDINE KINASE"/>
    <property type="match status" value="1"/>
</dbReference>
<name>X5HKX3_9RICK</name>
<dbReference type="GO" id="GO:0000155">
    <property type="term" value="F:phosphorelay sensor kinase activity"/>
    <property type="evidence" value="ECO:0007669"/>
    <property type="project" value="InterPro"/>
</dbReference>
<keyword evidence="7 8" id="KW-0472">Membrane</keyword>
<proteinExistence type="predicted"/>
<dbReference type="STRING" id="1286528.NHE_0008"/>